<organism evidence="1 2">
    <name type="scientific">Prescottella agglutinans</name>
    <dbReference type="NCBI Taxonomy" id="1644129"/>
    <lineage>
        <taxon>Bacteria</taxon>
        <taxon>Bacillati</taxon>
        <taxon>Actinomycetota</taxon>
        <taxon>Actinomycetes</taxon>
        <taxon>Mycobacteriales</taxon>
        <taxon>Nocardiaceae</taxon>
        <taxon>Prescottella</taxon>
    </lineage>
</organism>
<evidence type="ECO:0000313" key="1">
    <source>
        <dbReference type="EMBL" id="MDH6280786.1"/>
    </source>
</evidence>
<keyword evidence="2" id="KW-1185">Reference proteome</keyword>
<dbReference type="EMBL" id="JARXVC010000004">
    <property type="protein sequence ID" value="MDH6280786.1"/>
    <property type="molecule type" value="Genomic_DNA"/>
</dbReference>
<dbReference type="GO" id="GO:0016829">
    <property type="term" value="F:lyase activity"/>
    <property type="evidence" value="ECO:0007669"/>
    <property type="project" value="UniProtKB-KW"/>
</dbReference>
<proteinExistence type="predicted"/>
<name>A0ABT6M902_9NOCA</name>
<protein>
    <submittedName>
        <fullName evidence="1">Citrate lyase beta subunit</fullName>
    </submittedName>
</protein>
<sequence length="51" mass="5280">MVQIALGSGDYLRDTGTGDNDLALVFARSQLVAASWVAGIACANRRPVCVG</sequence>
<reference evidence="1 2" key="1">
    <citation type="submission" date="2023-04" db="EMBL/GenBank/DDBJ databases">
        <title>Forest soil microbial communities from Buena Vista Peninsula, Colon Province, Panama.</title>
        <authorList>
            <person name="Bouskill N."/>
        </authorList>
    </citation>
    <scope>NUCLEOTIDE SEQUENCE [LARGE SCALE GENOMIC DNA]</scope>
    <source>
        <strain evidence="1 2">CFH S0262</strain>
    </source>
</reference>
<keyword evidence="1" id="KW-0456">Lyase</keyword>
<accession>A0ABT6M902</accession>
<gene>
    <name evidence="1" type="ORF">M2280_001999</name>
</gene>
<evidence type="ECO:0000313" key="2">
    <source>
        <dbReference type="Proteomes" id="UP001160334"/>
    </source>
</evidence>
<dbReference type="Proteomes" id="UP001160334">
    <property type="component" value="Unassembled WGS sequence"/>
</dbReference>
<comment type="caution">
    <text evidence="1">The sequence shown here is derived from an EMBL/GenBank/DDBJ whole genome shotgun (WGS) entry which is preliminary data.</text>
</comment>